<evidence type="ECO:0000256" key="1">
    <source>
        <dbReference type="SAM" id="Phobius"/>
    </source>
</evidence>
<protein>
    <recommendedName>
        <fullName evidence="4">Bacterial Pleckstrin homology domain-containing protein</fullName>
    </recommendedName>
</protein>
<dbReference type="OrthoDB" id="132173at2157"/>
<keyword evidence="3" id="KW-1185">Reference proteome</keyword>
<sequence>MKTDPVTTGWCPNNGVALKPKERNGCMDYITQLKATGPHEGTGGSVLYSHCQVGGVQIWASIAAIVIIMTTSFFVPEILALFLIVTLFLGLSLLLFSTLTVEVRSDAIWILFGPVHLIRKKIPLENILDFSRVDTPWYYGWGIRYIKNGTLYNISGYEGVEITLPGTRRIRIGTDDREGLVEAIEAVTGMSPSG</sequence>
<keyword evidence="1" id="KW-1133">Transmembrane helix</keyword>
<name>A0A2V2MXI2_9EURY</name>
<evidence type="ECO:0000313" key="2">
    <source>
        <dbReference type="EMBL" id="PWR72622.1"/>
    </source>
</evidence>
<organism evidence="2 3">
    <name type="scientific">Methanospirillum lacunae</name>
    <dbReference type="NCBI Taxonomy" id="668570"/>
    <lineage>
        <taxon>Archaea</taxon>
        <taxon>Methanobacteriati</taxon>
        <taxon>Methanobacteriota</taxon>
        <taxon>Stenosarchaea group</taxon>
        <taxon>Methanomicrobia</taxon>
        <taxon>Methanomicrobiales</taxon>
        <taxon>Methanospirillaceae</taxon>
        <taxon>Methanospirillum</taxon>
    </lineage>
</organism>
<accession>A0A2V2MXI2</accession>
<dbReference type="AlphaFoldDB" id="A0A2V2MXI2"/>
<dbReference type="GeneID" id="97548696"/>
<evidence type="ECO:0008006" key="4">
    <source>
        <dbReference type="Google" id="ProtNLM"/>
    </source>
</evidence>
<reference evidence="2 3" key="1">
    <citation type="submission" date="2018-05" db="EMBL/GenBank/DDBJ databases">
        <title>Draft genome of Methanospirillum lacunae Ki8-1.</title>
        <authorList>
            <person name="Dueholm M.S."/>
            <person name="Nielsen P.H."/>
            <person name="Bakmann L.F."/>
            <person name="Otzen D.E."/>
        </authorList>
    </citation>
    <scope>NUCLEOTIDE SEQUENCE [LARGE SCALE GENOMIC DNA]</scope>
    <source>
        <strain evidence="2 3">Ki8-1</strain>
    </source>
</reference>
<dbReference type="RefSeq" id="WP_109968133.1">
    <property type="nucleotide sequence ID" value="NZ_CP176093.1"/>
</dbReference>
<dbReference type="Proteomes" id="UP000245657">
    <property type="component" value="Unassembled WGS sequence"/>
</dbReference>
<gene>
    <name evidence="2" type="ORF">DK846_06555</name>
</gene>
<keyword evidence="1" id="KW-0812">Transmembrane</keyword>
<keyword evidence="1" id="KW-0472">Membrane</keyword>
<proteinExistence type="predicted"/>
<comment type="caution">
    <text evidence="2">The sequence shown here is derived from an EMBL/GenBank/DDBJ whole genome shotgun (WGS) entry which is preliminary data.</text>
</comment>
<dbReference type="EMBL" id="QGMY01000006">
    <property type="protein sequence ID" value="PWR72622.1"/>
    <property type="molecule type" value="Genomic_DNA"/>
</dbReference>
<evidence type="ECO:0000313" key="3">
    <source>
        <dbReference type="Proteomes" id="UP000245657"/>
    </source>
</evidence>
<feature type="transmembrane region" description="Helical" evidence="1">
    <location>
        <begin position="56"/>
        <end position="75"/>
    </location>
</feature>
<feature type="transmembrane region" description="Helical" evidence="1">
    <location>
        <begin position="81"/>
        <end position="101"/>
    </location>
</feature>